<accession>A0A9Q7SBP5</accession>
<dbReference type="EMBL" id="FSFA01000001">
    <property type="protein sequence ID" value="SHW98863.1"/>
    <property type="molecule type" value="Genomic_DNA"/>
</dbReference>
<comment type="caution">
    <text evidence="4">The sequence shown here is derived from an EMBL/GenBank/DDBJ whole genome shotgun (WGS) entry which is preliminary data.</text>
</comment>
<name>A0A9Q7SBP5_9MYCO</name>
<dbReference type="PRINTS" id="PR00455">
    <property type="entry name" value="HTHTETR"/>
</dbReference>
<evidence type="ECO:0000313" key="4">
    <source>
        <dbReference type="EMBL" id="SHW98863.1"/>
    </source>
</evidence>
<dbReference type="GO" id="GO:0000976">
    <property type="term" value="F:transcription cis-regulatory region binding"/>
    <property type="evidence" value="ECO:0007669"/>
    <property type="project" value="TreeGrafter"/>
</dbReference>
<dbReference type="Gene3D" id="1.10.357.10">
    <property type="entry name" value="Tetracycline Repressor, domain 2"/>
    <property type="match status" value="1"/>
</dbReference>
<dbReference type="PANTHER" id="PTHR30055:SF153">
    <property type="entry name" value="HTH-TYPE TRANSCRIPTIONAL REPRESSOR RV3405C"/>
    <property type="match status" value="1"/>
</dbReference>
<dbReference type="SUPFAM" id="SSF46689">
    <property type="entry name" value="Homeodomain-like"/>
    <property type="match status" value="1"/>
</dbReference>
<evidence type="ECO:0000256" key="2">
    <source>
        <dbReference type="PROSITE-ProRule" id="PRU00335"/>
    </source>
</evidence>
<evidence type="ECO:0000259" key="3">
    <source>
        <dbReference type="PROSITE" id="PS50977"/>
    </source>
</evidence>
<dbReference type="PROSITE" id="PS50977">
    <property type="entry name" value="HTH_TETR_2"/>
    <property type="match status" value="1"/>
</dbReference>
<reference evidence="4 5" key="1">
    <citation type="submission" date="2016-11" db="EMBL/GenBank/DDBJ databases">
        <authorList>
            <consortium name="Pathogen Informatics"/>
        </authorList>
    </citation>
    <scope>NUCLEOTIDE SEQUENCE [LARGE SCALE GENOMIC DNA]</scope>
    <source>
        <strain evidence="4 5">968</strain>
    </source>
</reference>
<dbReference type="InterPro" id="IPR001647">
    <property type="entry name" value="HTH_TetR"/>
</dbReference>
<dbReference type="InterPro" id="IPR009057">
    <property type="entry name" value="Homeodomain-like_sf"/>
</dbReference>
<dbReference type="InterPro" id="IPR050109">
    <property type="entry name" value="HTH-type_TetR-like_transc_reg"/>
</dbReference>
<protein>
    <submittedName>
        <fullName evidence="4">Transcriptional regulator</fullName>
    </submittedName>
</protein>
<dbReference type="GO" id="GO:0003700">
    <property type="term" value="F:DNA-binding transcription factor activity"/>
    <property type="evidence" value="ECO:0007669"/>
    <property type="project" value="TreeGrafter"/>
</dbReference>
<sequence>MVFRDKGGLDGGSNHRTQEDAILVAAEAELTLLGVRQSSVDEMARKAGVSRSTLYRRFHDKQNLVVAVVNKIADDAATELQVAVSNCDSPGQAVVEAFCAAVHVLNTRTILRRVFRGSEAVLPHELVRFLERKIIDLLGSQFAALLKESGSTKPDEELLIISELLMKIGVSYLEGDSRFVSFDDPVAVRDFANEYLAALVSDG</sequence>
<dbReference type="AlphaFoldDB" id="A0A9Q7SBP5"/>
<gene>
    <name evidence="4" type="ORF">SAMEA2275694_01154</name>
</gene>
<evidence type="ECO:0000313" key="5">
    <source>
        <dbReference type="Proteomes" id="UP000185183"/>
    </source>
</evidence>
<evidence type="ECO:0000256" key="1">
    <source>
        <dbReference type="ARBA" id="ARBA00023125"/>
    </source>
</evidence>
<dbReference type="PANTHER" id="PTHR30055">
    <property type="entry name" value="HTH-TYPE TRANSCRIPTIONAL REGULATOR RUTR"/>
    <property type="match status" value="1"/>
</dbReference>
<proteinExistence type="predicted"/>
<keyword evidence="1 2" id="KW-0238">DNA-binding</keyword>
<feature type="domain" description="HTH tetR-type" evidence="3">
    <location>
        <begin position="16"/>
        <end position="76"/>
    </location>
</feature>
<feature type="DNA-binding region" description="H-T-H motif" evidence="2">
    <location>
        <begin position="39"/>
        <end position="58"/>
    </location>
</feature>
<organism evidence="4 5">
    <name type="scientific">Mycobacteroides abscessus subsp. bolletii</name>
    <dbReference type="NCBI Taxonomy" id="319705"/>
    <lineage>
        <taxon>Bacteria</taxon>
        <taxon>Bacillati</taxon>
        <taxon>Actinomycetota</taxon>
        <taxon>Actinomycetes</taxon>
        <taxon>Mycobacteriales</taxon>
        <taxon>Mycobacteriaceae</taxon>
        <taxon>Mycobacteroides</taxon>
        <taxon>Mycobacteroides abscessus</taxon>
    </lineage>
</organism>
<dbReference type="Pfam" id="PF00440">
    <property type="entry name" value="TetR_N"/>
    <property type="match status" value="1"/>
</dbReference>
<dbReference type="Proteomes" id="UP000185183">
    <property type="component" value="Unassembled WGS sequence"/>
</dbReference>